<dbReference type="Proteomes" id="UP000000493">
    <property type="component" value="Chromosome"/>
</dbReference>
<reference evidence="3 4" key="2">
    <citation type="journal article" date="2012" name="Stand. Genomic Sci.">
        <title>Complete genome sequence of the aquatic bacterium Runella slithyformis type strain (LSU 4(T)).</title>
        <authorList>
            <person name="Copeland A."/>
            <person name="Zhang X."/>
            <person name="Misra M."/>
            <person name="Lapidus A."/>
            <person name="Nolan M."/>
            <person name="Lucas S."/>
            <person name="Deshpande S."/>
            <person name="Cheng J.F."/>
            <person name="Tapia R."/>
            <person name="Goodwin L.A."/>
            <person name="Pitluck S."/>
            <person name="Liolios K."/>
            <person name="Pagani I."/>
            <person name="Ivanova N."/>
            <person name="Mikhailova N."/>
            <person name="Pati A."/>
            <person name="Chen A."/>
            <person name="Palaniappan K."/>
            <person name="Land M."/>
            <person name="Hauser L."/>
            <person name="Pan C."/>
            <person name="Jeffries C.D."/>
            <person name="Detter J.C."/>
            <person name="Brambilla E.M."/>
            <person name="Rohde M."/>
            <person name="Djao O.D."/>
            <person name="Goker M."/>
            <person name="Sikorski J."/>
            <person name="Tindall B.J."/>
            <person name="Woyke T."/>
            <person name="Bristow J."/>
            <person name="Eisen J.A."/>
            <person name="Markowitz V."/>
            <person name="Hugenholtz P."/>
            <person name="Kyrpides N.C."/>
            <person name="Klenk H.P."/>
            <person name="Mavromatis K."/>
        </authorList>
    </citation>
    <scope>NUCLEOTIDE SEQUENCE [LARGE SCALE GENOMIC DNA]</scope>
    <source>
        <strain evidence="4">ATCC 29530 / DSM 19594 / LMG 11500 / NCIMB 11436 / LSU 4</strain>
    </source>
</reference>
<accession>A0A7U4E6S6</accession>
<feature type="signal peptide" evidence="2">
    <location>
        <begin position="1"/>
        <end position="22"/>
    </location>
</feature>
<reference evidence="4" key="1">
    <citation type="submission" date="2011-06" db="EMBL/GenBank/DDBJ databases">
        <title>The complete genome of chromosome of Runella slithyformis DSM 19594.</title>
        <authorList>
            <consortium name="US DOE Joint Genome Institute (JGI-PGF)"/>
            <person name="Lucas S."/>
            <person name="Han J."/>
            <person name="Lapidus A."/>
            <person name="Bruce D."/>
            <person name="Goodwin L."/>
            <person name="Pitluck S."/>
            <person name="Peters L."/>
            <person name="Kyrpides N."/>
            <person name="Mavromatis K."/>
            <person name="Ivanova N."/>
            <person name="Ovchinnikova G."/>
            <person name="Zhang X."/>
            <person name="Misra M."/>
            <person name="Detter J.C."/>
            <person name="Tapia R."/>
            <person name="Han C."/>
            <person name="Land M."/>
            <person name="Hauser L."/>
            <person name="Markowitz V."/>
            <person name="Cheng J.-F."/>
            <person name="Hugenholtz P."/>
            <person name="Woyke T."/>
            <person name="Wu D."/>
            <person name="Tindall B."/>
            <person name="Faehrich R."/>
            <person name="Brambilla E."/>
            <person name="Klenk H.-P."/>
            <person name="Eisen J.A."/>
        </authorList>
    </citation>
    <scope>NUCLEOTIDE SEQUENCE [LARGE SCALE GENOMIC DNA]</scope>
    <source>
        <strain evidence="4">ATCC 29530 / DSM 19594 / LMG 11500 / NCIMB 11436 / LSU 4</strain>
    </source>
</reference>
<keyword evidence="1" id="KW-0812">Transmembrane</keyword>
<evidence type="ECO:0000256" key="1">
    <source>
        <dbReference type="SAM" id="Phobius"/>
    </source>
</evidence>
<proteinExistence type="predicted"/>
<dbReference type="KEGG" id="rsi:Runsl_3269"/>
<evidence type="ECO:0000313" key="4">
    <source>
        <dbReference type="Proteomes" id="UP000000493"/>
    </source>
</evidence>
<keyword evidence="1" id="KW-1133">Transmembrane helix</keyword>
<evidence type="ECO:0008006" key="5">
    <source>
        <dbReference type="Google" id="ProtNLM"/>
    </source>
</evidence>
<organism evidence="3 4">
    <name type="scientific">Runella slithyformis (strain ATCC 29530 / DSM 19594 / LMG 11500 / NCIMB 11436 / LSU 4)</name>
    <dbReference type="NCBI Taxonomy" id="761193"/>
    <lineage>
        <taxon>Bacteria</taxon>
        <taxon>Pseudomonadati</taxon>
        <taxon>Bacteroidota</taxon>
        <taxon>Cytophagia</taxon>
        <taxon>Cytophagales</taxon>
        <taxon>Spirosomataceae</taxon>
        <taxon>Runella</taxon>
    </lineage>
</organism>
<dbReference type="AlphaFoldDB" id="A0A7U4E6S6"/>
<gene>
    <name evidence="3" type="ordered locus">Runsl_3269</name>
</gene>
<dbReference type="EMBL" id="CP002859">
    <property type="protein sequence ID" value="AEI49644.1"/>
    <property type="molecule type" value="Genomic_DNA"/>
</dbReference>
<sequence length="85" mass="10220">MIKKPFKSMVFNTLLLSISIKAVLPTSDFLLHEYRRKINKIYFFIKVMYNQGKRKIPFPCHLSFYGFRFWAIFFAGLNLLCWAFN</sequence>
<keyword evidence="1" id="KW-0472">Membrane</keyword>
<feature type="transmembrane region" description="Helical" evidence="1">
    <location>
        <begin position="67"/>
        <end position="84"/>
    </location>
</feature>
<feature type="chain" id="PRO_5031176256" description="Secreted protein" evidence="2">
    <location>
        <begin position="23"/>
        <end position="85"/>
    </location>
</feature>
<name>A0A7U4E6S6_RUNSL</name>
<evidence type="ECO:0000256" key="2">
    <source>
        <dbReference type="SAM" id="SignalP"/>
    </source>
</evidence>
<keyword evidence="4" id="KW-1185">Reference proteome</keyword>
<keyword evidence="2" id="KW-0732">Signal</keyword>
<protein>
    <recommendedName>
        <fullName evidence="5">Secreted protein</fullName>
    </recommendedName>
</protein>
<evidence type="ECO:0000313" key="3">
    <source>
        <dbReference type="EMBL" id="AEI49644.1"/>
    </source>
</evidence>